<gene>
    <name evidence="16 17" type="primary">coaX</name>
    <name evidence="18" type="ORF">EV682_101427</name>
    <name evidence="17" type="ORF">NCTC11159_00445</name>
</gene>
<dbReference type="PANTHER" id="PTHR34265:SF1">
    <property type="entry name" value="TYPE III PANTOTHENATE KINASE"/>
    <property type="match status" value="1"/>
</dbReference>
<comment type="subcellular location">
    <subcellularLocation>
        <location evidence="3 16">Cytoplasm</location>
    </subcellularLocation>
</comment>
<dbReference type="AlphaFoldDB" id="A0A377Q6G6"/>
<evidence type="ECO:0000256" key="16">
    <source>
        <dbReference type="HAMAP-Rule" id="MF_01274"/>
    </source>
</evidence>
<reference evidence="17 19" key="1">
    <citation type="submission" date="2018-06" db="EMBL/GenBank/DDBJ databases">
        <authorList>
            <consortium name="Pathogen Informatics"/>
            <person name="Doyle S."/>
        </authorList>
    </citation>
    <scope>NUCLEOTIDE SEQUENCE [LARGE SCALE GENOMIC DNA]</scope>
    <source>
        <strain evidence="17 19">NCTC11159</strain>
    </source>
</reference>
<evidence type="ECO:0000256" key="15">
    <source>
        <dbReference type="ARBA" id="ARBA00040883"/>
    </source>
</evidence>
<dbReference type="SUPFAM" id="SSF53067">
    <property type="entry name" value="Actin-like ATPase domain"/>
    <property type="match status" value="2"/>
</dbReference>
<dbReference type="HAMAP" id="MF_01274">
    <property type="entry name" value="Pantothen_kinase_3"/>
    <property type="match status" value="1"/>
</dbReference>
<feature type="binding site" evidence="16">
    <location>
        <position position="125"/>
    </location>
    <ligand>
        <name>ATP</name>
        <dbReference type="ChEBI" id="CHEBI:30616"/>
    </ligand>
</feature>
<organism evidence="17 19">
    <name type="scientific">Iodobacter fluviatilis</name>
    <dbReference type="NCBI Taxonomy" id="537"/>
    <lineage>
        <taxon>Bacteria</taxon>
        <taxon>Pseudomonadati</taxon>
        <taxon>Pseudomonadota</taxon>
        <taxon>Betaproteobacteria</taxon>
        <taxon>Neisseriales</taxon>
        <taxon>Chitinibacteraceae</taxon>
        <taxon>Iodobacter</taxon>
    </lineage>
</organism>
<keyword evidence="20" id="KW-1185">Reference proteome</keyword>
<sequence length="246" mass="26618">MKMLLIDLGNTRIKWAYREGDILSTEGFILNTDFNQLLQQLSALPQPDIIHGCTVGSPELAGRLDEFCRAQWQRTIEWLQVSREALGIQNGYRYLEQQGPDRWAAVLGARSLFPDKALLIASAGTALTVDALTEDNEFLGGMILPGLRLMKSALAQQTERLTVSDGAFHDFPRCTTDAIQTGCLSALAGSIMAMHARLSLRGDTPLCILSGGDAAAIAPLLSAYQPIIAEQLVLHGLAALARNNAS</sequence>
<dbReference type="PANTHER" id="PTHR34265">
    <property type="entry name" value="TYPE III PANTOTHENATE KINASE"/>
    <property type="match status" value="1"/>
</dbReference>
<feature type="binding site" evidence="16">
    <location>
        <position position="92"/>
    </location>
    <ligand>
        <name>substrate</name>
    </ligand>
</feature>
<keyword evidence="9 16" id="KW-0547">Nucleotide-binding</keyword>
<evidence type="ECO:0000256" key="9">
    <source>
        <dbReference type="ARBA" id="ARBA00022741"/>
    </source>
</evidence>
<evidence type="ECO:0000313" key="18">
    <source>
        <dbReference type="EMBL" id="TCU90394.1"/>
    </source>
</evidence>
<dbReference type="OrthoDB" id="9781305at2"/>
<comment type="catalytic activity">
    <reaction evidence="1 16">
        <text>(R)-pantothenate + ATP = (R)-4'-phosphopantothenate + ADP + H(+)</text>
        <dbReference type="Rhea" id="RHEA:16373"/>
        <dbReference type="ChEBI" id="CHEBI:10986"/>
        <dbReference type="ChEBI" id="CHEBI:15378"/>
        <dbReference type="ChEBI" id="CHEBI:29032"/>
        <dbReference type="ChEBI" id="CHEBI:30616"/>
        <dbReference type="ChEBI" id="CHEBI:456216"/>
        <dbReference type="EC" id="2.7.1.33"/>
    </reaction>
</comment>
<evidence type="ECO:0000313" key="19">
    <source>
        <dbReference type="Proteomes" id="UP000255108"/>
    </source>
</evidence>
<dbReference type="EMBL" id="UGHR01000001">
    <property type="protein sequence ID" value="STQ89421.1"/>
    <property type="molecule type" value="Genomic_DNA"/>
</dbReference>
<dbReference type="Pfam" id="PF03309">
    <property type="entry name" value="Pan_kinase"/>
    <property type="match status" value="1"/>
</dbReference>
<evidence type="ECO:0000256" key="10">
    <source>
        <dbReference type="ARBA" id="ARBA00022777"/>
    </source>
</evidence>
<dbReference type="EMBL" id="SMBT01000001">
    <property type="protein sequence ID" value="TCU90394.1"/>
    <property type="molecule type" value="Genomic_DNA"/>
</dbReference>
<accession>A0A377Q6G6</accession>
<comment type="pathway">
    <text evidence="4 16">Cofactor biosynthesis; coenzyme A biosynthesis; CoA from (R)-pantothenate: step 1/5.</text>
</comment>
<evidence type="ECO:0000256" key="6">
    <source>
        <dbReference type="ARBA" id="ARBA00012102"/>
    </source>
</evidence>
<evidence type="ECO:0000256" key="7">
    <source>
        <dbReference type="ARBA" id="ARBA00022490"/>
    </source>
</evidence>
<evidence type="ECO:0000256" key="8">
    <source>
        <dbReference type="ARBA" id="ARBA00022679"/>
    </source>
</evidence>
<dbReference type="UniPathway" id="UPA00241">
    <property type="reaction ID" value="UER00352"/>
</dbReference>
<name>A0A377Q6G6_9NEIS</name>
<keyword evidence="12 16" id="KW-0630">Potassium</keyword>
<dbReference type="GO" id="GO:0005737">
    <property type="term" value="C:cytoplasm"/>
    <property type="evidence" value="ECO:0007669"/>
    <property type="project" value="UniProtKB-SubCell"/>
</dbReference>
<feature type="binding site" evidence="16">
    <location>
        <position position="175"/>
    </location>
    <ligand>
        <name>substrate</name>
    </ligand>
</feature>
<evidence type="ECO:0000256" key="3">
    <source>
        <dbReference type="ARBA" id="ARBA00004496"/>
    </source>
</evidence>
<dbReference type="Proteomes" id="UP000295794">
    <property type="component" value="Unassembled WGS sequence"/>
</dbReference>
<comment type="function">
    <text evidence="16">Catalyzes the phosphorylation of pantothenate (Pan), the first step in CoA biosynthesis.</text>
</comment>
<protein>
    <recommendedName>
        <fullName evidence="15 16">Type III pantothenate kinase</fullName>
        <ecNumber evidence="6 16">2.7.1.33</ecNumber>
    </recommendedName>
    <alternativeName>
        <fullName evidence="16">PanK-III</fullName>
    </alternativeName>
    <alternativeName>
        <fullName evidence="16">Pantothenic acid kinase</fullName>
    </alternativeName>
</protein>
<keyword evidence="11 16" id="KW-0067">ATP-binding</keyword>
<dbReference type="Gene3D" id="3.30.420.40">
    <property type="match status" value="2"/>
</dbReference>
<evidence type="ECO:0000256" key="2">
    <source>
        <dbReference type="ARBA" id="ARBA00001958"/>
    </source>
</evidence>
<evidence type="ECO:0000256" key="13">
    <source>
        <dbReference type="ARBA" id="ARBA00022993"/>
    </source>
</evidence>
<comment type="cofactor">
    <cofactor evidence="16">
        <name>NH4(+)</name>
        <dbReference type="ChEBI" id="CHEBI:28938"/>
    </cofactor>
    <cofactor evidence="16">
        <name>K(+)</name>
        <dbReference type="ChEBI" id="CHEBI:29103"/>
    </cofactor>
    <text evidence="16">A monovalent cation. Ammonium or potassium.</text>
</comment>
<keyword evidence="8 16" id="KW-0808">Transferase</keyword>
<evidence type="ECO:0000256" key="14">
    <source>
        <dbReference type="ARBA" id="ARBA00038036"/>
    </source>
</evidence>
<dbReference type="GO" id="GO:0005524">
    <property type="term" value="F:ATP binding"/>
    <property type="evidence" value="ECO:0007669"/>
    <property type="project" value="UniProtKB-UniRule"/>
</dbReference>
<evidence type="ECO:0000256" key="12">
    <source>
        <dbReference type="ARBA" id="ARBA00022958"/>
    </source>
</evidence>
<feature type="binding site" evidence="16">
    <location>
        <begin position="99"/>
        <end position="102"/>
    </location>
    <ligand>
        <name>substrate</name>
    </ligand>
</feature>
<dbReference type="GO" id="GO:0004594">
    <property type="term" value="F:pantothenate kinase activity"/>
    <property type="evidence" value="ECO:0007669"/>
    <property type="project" value="UniProtKB-UniRule"/>
</dbReference>
<dbReference type="InterPro" id="IPR004619">
    <property type="entry name" value="Type_III_PanK"/>
</dbReference>
<evidence type="ECO:0000313" key="20">
    <source>
        <dbReference type="Proteomes" id="UP000295794"/>
    </source>
</evidence>
<evidence type="ECO:0000256" key="1">
    <source>
        <dbReference type="ARBA" id="ARBA00001206"/>
    </source>
</evidence>
<dbReference type="RefSeq" id="WP_115225869.1">
    <property type="nucleotide sequence ID" value="NZ_CAWOLO010000001.1"/>
</dbReference>
<dbReference type="CDD" id="cd24015">
    <property type="entry name" value="ASKHA_NBD_PanK-III"/>
    <property type="match status" value="1"/>
</dbReference>
<comment type="similarity">
    <text evidence="14 16">Belongs to the type III pantothenate kinase family.</text>
</comment>
<comment type="cofactor">
    <cofactor evidence="2">
        <name>K(+)</name>
        <dbReference type="ChEBI" id="CHEBI:29103"/>
    </cofactor>
</comment>
<evidence type="ECO:0000256" key="5">
    <source>
        <dbReference type="ARBA" id="ARBA00011738"/>
    </source>
</evidence>
<dbReference type="EC" id="2.7.1.33" evidence="6 16"/>
<dbReference type="GO" id="GO:0015937">
    <property type="term" value="P:coenzyme A biosynthetic process"/>
    <property type="evidence" value="ECO:0007669"/>
    <property type="project" value="UniProtKB-UniRule"/>
</dbReference>
<dbReference type="NCBIfam" id="TIGR00671">
    <property type="entry name" value="baf"/>
    <property type="match status" value="1"/>
</dbReference>
<feature type="active site" description="Proton acceptor" evidence="16">
    <location>
        <position position="101"/>
    </location>
</feature>
<feature type="binding site" evidence="16">
    <location>
        <begin position="7"/>
        <end position="14"/>
    </location>
    <ligand>
        <name>ATP</name>
        <dbReference type="ChEBI" id="CHEBI:30616"/>
    </ligand>
</feature>
<evidence type="ECO:0000256" key="11">
    <source>
        <dbReference type="ARBA" id="ARBA00022840"/>
    </source>
</evidence>
<dbReference type="InterPro" id="IPR043129">
    <property type="entry name" value="ATPase_NBD"/>
</dbReference>
<evidence type="ECO:0000313" key="17">
    <source>
        <dbReference type="EMBL" id="STQ89421.1"/>
    </source>
</evidence>
<dbReference type="Proteomes" id="UP000255108">
    <property type="component" value="Unassembled WGS sequence"/>
</dbReference>
<comment type="caution">
    <text evidence="16">Lacks conserved residue(s) required for the propagation of feature annotation.</text>
</comment>
<comment type="subunit">
    <text evidence="5 16">Homodimer.</text>
</comment>
<keyword evidence="7 16" id="KW-0963">Cytoplasm</keyword>
<reference evidence="18 20" key="2">
    <citation type="submission" date="2019-03" db="EMBL/GenBank/DDBJ databases">
        <title>Genomic Encyclopedia of Type Strains, Phase IV (KMG-IV): sequencing the most valuable type-strain genomes for metagenomic binning, comparative biology and taxonomic classification.</title>
        <authorList>
            <person name="Goeker M."/>
        </authorList>
    </citation>
    <scope>NUCLEOTIDE SEQUENCE [LARGE SCALE GENOMIC DNA]</scope>
    <source>
        <strain evidence="18 20">DSM 3764</strain>
    </source>
</reference>
<evidence type="ECO:0000256" key="4">
    <source>
        <dbReference type="ARBA" id="ARBA00005225"/>
    </source>
</evidence>
<proteinExistence type="inferred from homology"/>
<keyword evidence="13 16" id="KW-0173">Coenzyme A biosynthesis</keyword>
<keyword evidence="10 16" id="KW-0418">Kinase</keyword>